<organism evidence="2 3">
    <name type="scientific">Vallitalea longa</name>
    <dbReference type="NCBI Taxonomy" id="2936439"/>
    <lineage>
        <taxon>Bacteria</taxon>
        <taxon>Bacillati</taxon>
        <taxon>Bacillota</taxon>
        <taxon>Clostridia</taxon>
        <taxon>Lachnospirales</taxon>
        <taxon>Vallitaleaceae</taxon>
        <taxon>Vallitalea</taxon>
    </lineage>
</organism>
<evidence type="ECO:0000313" key="3">
    <source>
        <dbReference type="Proteomes" id="UP001144256"/>
    </source>
</evidence>
<dbReference type="GO" id="GO:0004177">
    <property type="term" value="F:aminopeptidase activity"/>
    <property type="evidence" value="ECO:0007669"/>
    <property type="project" value="InterPro"/>
</dbReference>
<accession>A0A9W6DGU6</accession>
<gene>
    <name evidence="2" type="ORF">SH1V18_44750</name>
</gene>
<proteinExistence type="predicted"/>
<keyword evidence="3" id="KW-1185">Reference proteome</keyword>
<evidence type="ECO:0000256" key="1">
    <source>
        <dbReference type="ARBA" id="ARBA00022723"/>
    </source>
</evidence>
<dbReference type="Pfam" id="PF02073">
    <property type="entry name" value="Peptidase_M29"/>
    <property type="match status" value="1"/>
</dbReference>
<dbReference type="GO" id="GO:0006508">
    <property type="term" value="P:proteolysis"/>
    <property type="evidence" value="ECO:0007669"/>
    <property type="project" value="InterPro"/>
</dbReference>
<dbReference type="InterPro" id="IPR000787">
    <property type="entry name" value="Peptidase_M29"/>
</dbReference>
<dbReference type="Proteomes" id="UP001144256">
    <property type="component" value="Unassembled WGS sequence"/>
</dbReference>
<name>A0A9W6DGU6_9FIRM</name>
<dbReference type="SUPFAM" id="SSF144052">
    <property type="entry name" value="Thermophilic metalloprotease-like"/>
    <property type="match status" value="1"/>
</dbReference>
<evidence type="ECO:0008006" key="4">
    <source>
        <dbReference type="Google" id="ProtNLM"/>
    </source>
</evidence>
<evidence type="ECO:0000313" key="2">
    <source>
        <dbReference type="EMBL" id="GKX31995.1"/>
    </source>
</evidence>
<dbReference type="EMBL" id="BRLB01000024">
    <property type="protein sequence ID" value="GKX31995.1"/>
    <property type="molecule type" value="Genomic_DNA"/>
</dbReference>
<dbReference type="RefSeq" id="WP_281819362.1">
    <property type="nucleotide sequence ID" value="NZ_BRLB01000024.1"/>
</dbReference>
<comment type="caution">
    <text evidence="2">The sequence shown here is derived from an EMBL/GenBank/DDBJ whole genome shotgun (WGS) entry which is preliminary data.</text>
</comment>
<reference evidence="2" key="1">
    <citation type="submission" date="2022-06" db="EMBL/GenBank/DDBJ databases">
        <title>Vallitalea longa sp. nov., an anaerobic bacterium isolated from marine sediment.</title>
        <authorList>
            <person name="Hirano S."/>
            <person name="Terahara T."/>
            <person name="Mori K."/>
            <person name="Hamada M."/>
            <person name="Matsumoto R."/>
            <person name="Kobayashi T."/>
        </authorList>
    </citation>
    <scope>NUCLEOTIDE SEQUENCE</scope>
    <source>
        <strain evidence="2">SH18-1</strain>
    </source>
</reference>
<sequence>MFDYNEYYLKENEPILSDYEKSIEVIKNIMFDTESKEDYGKYFNTLSKFIIMVSDHEKELNDEYFKNNTFQQLKENNYKMYVDILPSNYDTCYGNPSYAVNQFGEDLGEVLTYLYTRVFEYIRFAYQHKIFMMNRVNQLFIKFYNHMMNNDNVSIDELKKYISDDSKEFVEKEVDMYINEMANPERAYLVDMIECDDLTDLRYLFKYGLYISDNEIKIAEYLNSIPKEKVKYMADVMSEGYRVGFIRDNKDISIKSSVSLRYFVGFERVMKEVMTNFEKLNLKSIISIETSTNIEYGHTLTKLQSTSPNKQYYYDHRYDYALYLNEEYCELKTKVYEKYVEKNGKILYAQGGPALLEGFGEKPFYPKSKKECIRLNDEQTKLERVYLLKNKKILSKYFSNETYSFTYISYPIPEIGDQFEDIFDATIDVNTLDVDLYEKIQQKIIDTLDQGEYVHVKGKGTNKTDILVKLHELKNPEKETNFHNCLADVNIPLGEVYTSPTLKGTNGTLFVEEVFLAGYKYNNLEITFKDGFIDTYTCTNFDDPEANKKYMYENLIFPNETLPIGEFAIGTNTTAYVMAHKYNIENILPILITEKTGPHFAIGDTCFSWGEDIPVFNDDGKEIIARDNEKSILRKTNINEAYTGKHTDITIPYSGLASIDVITKDKERIGIIKDGRFILQGTEELNKALDEA</sequence>
<dbReference type="PANTHER" id="PTHR34448">
    <property type="entry name" value="AMINOPEPTIDASE"/>
    <property type="match status" value="1"/>
</dbReference>
<dbReference type="InterPro" id="IPR052170">
    <property type="entry name" value="M29_Exopeptidase"/>
</dbReference>
<keyword evidence="1" id="KW-0479">Metal-binding</keyword>
<dbReference type="AlphaFoldDB" id="A0A9W6DGU6"/>
<protein>
    <recommendedName>
        <fullName evidence="4">Leucyl aminopeptidase</fullName>
    </recommendedName>
</protein>
<dbReference type="GO" id="GO:0046872">
    <property type="term" value="F:metal ion binding"/>
    <property type="evidence" value="ECO:0007669"/>
    <property type="project" value="UniProtKB-KW"/>
</dbReference>
<dbReference type="PANTHER" id="PTHR34448:SF1">
    <property type="entry name" value="BLL6088 PROTEIN"/>
    <property type="match status" value="1"/>
</dbReference>